<feature type="domain" description="Tr-type G" evidence="4">
    <location>
        <begin position="1"/>
        <end position="235"/>
    </location>
</feature>
<dbReference type="InterPro" id="IPR027417">
    <property type="entry name" value="P-loop_NTPase"/>
</dbReference>
<dbReference type="AlphaFoldDB" id="A0A1H9VKI1"/>
<gene>
    <name evidence="5" type="ORF">SAMN04487944_12445</name>
</gene>
<keyword evidence="6" id="KW-1185">Reference proteome</keyword>
<dbReference type="SMART" id="SM00889">
    <property type="entry name" value="EFG_IV"/>
    <property type="match status" value="1"/>
</dbReference>
<dbReference type="Gene3D" id="3.30.70.240">
    <property type="match status" value="1"/>
</dbReference>
<dbReference type="SUPFAM" id="SSF52540">
    <property type="entry name" value="P-loop containing nucleoside triphosphate hydrolases"/>
    <property type="match status" value="1"/>
</dbReference>
<accession>A0A1H9VKI1</accession>
<dbReference type="InterPro" id="IPR005225">
    <property type="entry name" value="Small_GTP-bd"/>
</dbReference>
<dbReference type="InterPro" id="IPR009000">
    <property type="entry name" value="Transl_B-barrel_sf"/>
</dbReference>
<dbReference type="Gene3D" id="3.30.230.10">
    <property type="match status" value="1"/>
</dbReference>
<dbReference type="Proteomes" id="UP000199687">
    <property type="component" value="Unassembled WGS sequence"/>
</dbReference>
<keyword evidence="1" id="KW-0547">Nucleotide-binding</keyword>
<dbReference type="Pfam" id="PF03764">
    <property type="entry name" value="EFG_IV"/>
    <property type="match status" value="1"/>
</dbReference>
<dbReference type="SUPFAM" id="SSF54211">
    <property type="entry name" value="Ribosomal protein S5 domain 2-like"/>
    <property type="match status" value="1"/>
</dbReference>
<keyword evidence="2" id="KW-0648">Protein biosynthesis</keyword>
<dbReference type="InterPro" id="IPR005517">
    <property type="entry name" value="Transl_elong_EFG/EF2_IV"/>
</dbReference>
<proteinExistence type="predicted"/>
<dbReference type="Gene3D" id="3.30.70.870">
    <property type="entry name" value="Elongation Factor G (Translational Gtpase), domain 3"/>
    <property type="match status" value="1"/>
</dbReference>
<evidence type="ECO:0000259" key="4">
    <source>
        <dbReference type="PROSITE" id="PS51722"/>
    </source>
</evidence>
<dbReference type="InterPro" id="IPR035647">
    <property type="entry name" value="EFG_III/V"/>
</dbReference>
<evidence type="ECO:0000313" key="5">
    <source>
        <dbReference type="EMBL" id="SES22048.1"/>
    </source>
</evidence>
<name>A0A1H9VKI1_9BACI</name>
<sequence length="646" mass="74324">MMSTIGLFAHVDAGKTTFAEQLLFHTKSINKPGRVDHKNTFLDHHSVEQERGITVFSEQALIKTDRGHYQIIDTPGHVDFSAEMERMVRVVDFGIIIISAVEGIQGHTETVWQLLKEQEKPVFFFINKLDREGADKESVMNEIEREFDIPIFDATNFFQTEHFPAEVIERIAEQDDLLLEQYLEGDFDENLWKRYMNKMIQTSTIYPCFYGSALQSKGISHVIEALDEWTNKKWERMGPFIGTVYKIRHDKNGHKLTFIKAIQGQLAVRDKINDEKVNELRIYDGQNYRTVDKVHAGQLFTIMGSNQLSIGETIGDTSNPDKYKMLPTMRVKVEYGKEESDREILQLFDLLDAEDPSLQVEWNNESSEIHLHILGVIQLEVLKQVMLERFNKSIDFSPPEILYKETIKQPVMGYGHFEPLRHYAEVHFRIEPGVRDSGVTFENRCHVDDLSLNYQRLIKQHMFERAHTGVMTGSKLTDVHIILINGRAHEKHTSGGDFREASYRALRQGLEQADNILLEPYYEVKIKVHSSLIGRVITDIEKAKGMFDAPVSEGENAVLTGKVPVSTFRNYPVTFASFTKGKGSLQLRYAGYYECHNPEEVVEKIGYDKNLDPIYRSSSVFCSKGESYSVPWQEAKEHMHADIKDI</sequence>
<dbReference type="PANTHER" id="PTHR43261:SF1">
    <property type="entry name" value="RIBOSOME-RELEASING FACTOR 2, MITOCHONDRIAL"/>
    <property type="match status" value="1"/>
</dbReference>
<dbReference type="STRING" id="531814.SAMN04487944_12445"/>
<evidence type="ECO:0000313" key="6">
    <source>
        <dbReference type="Proteomes" id="UP000199687"/>
    </source>
</evidence>
<evidence type="ECO:0000256" key="1">
    <source>
        <dbReference type="ARBA" id="ARBA00022741"/>
    </source>
</evidence>
<dbReference type="PRINTS" id="PR00315">
    <property type="entry name" value="ELONGATNFCT"/>
</dbReference>
<dbReference type="PROSITE" id="PS51722">
    <property type="entry name" value="G_TR_2"/>
    <property type="match status" value="1"/>
</dbReference>
<dbReference type="PANTHER" id="PTHR43261">
    <property type="entry name" value="TRANSLATION ELONGATION FACTOR G-RELATED"/>
    <property type="match status" value="1"/>
</dbReference>
<protein>
    <submittedName>
        <fullName evidence="5">Small GTP-binding protein domain-containing protein</fullName>
    </submittedName>
</protein>
<evidence type="ECO:0000256" key="2">
    <source>
        <dbReference type="ARBA" id="ARBA00022917"/>
    </source>
</evidence>
<dbReference type="RefSeq" id="WP_089743879.1">
    <property type="nucleotide sequence ID" value="NZ_FOGL01000024.1"/>
</dbReference>
<dbReference type="GO" id="GO:0032790">
    <property type="term" value="P:ribosome disassembly"/>
    <property type="evidence" value="ECO:0007669"/>
    <property type="project" value="TreeGrafter"/>
</dbReference>
<dbReference type="OrthoDB" id="9804431at2"/>
<keyword evidence="3" id="KW-0342">GTP-binding</keyword>
<dbReference type="GO" id="GO:0006412">
    <property type="term" value="P:translation"/>
    <property type="evidence" value="ECO:0007669"/>
    <property type="project" value="UniProtKB-KW"/>
</dbReference>
<dbReference type="InterPro" id="IPR020568">
    <property type="entry name" value="Ribosomal_Su5_D2-typ_SF"/>
</dbReference>
<dbReference type="Gene3D" id="2.40.30.10">
    <property type="entry name" value="Translation factors"/>
    <property type="match status" value="1"/>
</dbReference>
<dbReference type="InterPro" id="IPR000640">
    <property type="entry name" value="EFG_V-like"/>
</dbReference>
<organism evidence="5 6">
    <name type="scientific">Gracilibacillus ureilyticus</name>
    <dbReference type="NCBI Taxonomy" id="531814"/>
    <lineage>
        <taxon>Bacteria</taxon>
        <taxon>Bacillati</taxon>
        <taxon>Bacillota</taxon>
        <taxon>Bacilli</taxon>
        <taxon>Bacillales</taxon>
        <taxon>Bacillaceae</taxon>
        <taxon>Gracilibacillus</taxon>
    </lineage>
</organism>
<evidence type="ECO:0000256" key="3">
    <source>
        <dbReference type="ARBA" id="ARBA00023134"/>
    </source>
</evidence>
<dbReference type="EMBL" id="FOGL01000024">
    <property type="protein sequence ID" value="SES22048.1"/>
    <property type="molecule type" value="Genomic_DNA"/>
</dbReference>
<dbReference type="InterPro" id="IPR014721">
    <property type="entry name" value="Ribsml_uS5_D2-typ_fold_subgr"/>
</dbReference>
<dbReference type="SMART" id="SM00838">
    <property type="entry name" value="EFG_C"/>
    <property type="match status" value="1"/>
</dbReference>
<dbReference type="NCBIfam" id="TIGR00231">
    <property type="entry name" value="small_GTP"/>
    <property type="match status" value="1"/>
</dbReference>
<dbReference type="SUPFAM" id="SSF54980">
    <property type="entry name" value="EF-G C-terminal domain-like"/>
    <property type="match status" value="2"/>
</dbReference>
<dbReference type="GO" id="GO:0003924">
    <property type="term" value="F:GTPase activity"/>
    <property type="evidence" value="ECO:0007669"/>
    <property type="project" value="InterPro"/>
</dbReference>
<dbReference type="InterPro" id="IPR000795">
    <property type="entry name" value="T_Tr_GTP-bd_dom"/>
</dbReference>
<dbReference type="Pfam" id="PF00009">
    <property type="entry name" value="GTP_EFTU"/>
    <property type="match status" value="1"/>
</dbReference>
<reference evidence="5 6" key="1">
    <citation type="submission" date="2016-10" db="EMBL/GenBank/DDBJ databases">
        <authorList>
            <person name="de Groot N.N."/>
        </authorList>
    </citation>
    <scope>NUCLEOTIDE SEQUENCE [LARGE SCALE GENOMIC DNA]</scope>
    <source>
        <strain evidence="5 6">CGMCC 1.7727</strain>
    </source>
</reference>
<dbReference type="Pfam" id="PF00679">
    <property type="entry name" value="EFG_C"/>
    <property type="match status" value="1"/>
</dbReference>
<dbReference type="Gene3D" id="3.40.50.300">
    <property type="entry name" value="P-loop containing nucleotide triphosphate hydrolases"/>
    <property type="match status" value="1"/>
</dbReference>
<dbReference type="GO" id="GO:0005525">
    <property type="term" value="F:GTP binding"/>
    <property type="evidence" value="ECO:0007669"/>
    <property type="project" value="UniProtKB-KW"/>
</dbReference>
<dbReference type="SUPFAM" id="SSF50447">
    <property type="entry name" value="Translation proteins"/>
    <property type="match status" value="1"/>
</dbReference>
<dbReference type="PRINTS" id="PR01037">
    <property type="entry name" value="TCRTETOQM"/>
</dbReference>